<keyword evidence="3" id="KW-1185">Reference proteome</keyword>
<evidence type="ECO:0000256" key="1">
    <source>
        <dbReference type="SAM" id="MobiDB-lite"/>
    </source>
</evidence>
<name>A0ABQ2N5B1_9MICO</name>
<gene>
    <name evidence="2" type="ORF">GCM10010910_29670</name>
</gene>
<evidence type="ECO:0000313" key="3">
    <source>
        <dbReference type="Proteomes" id="UP000638043"/>
    </source>
</evidence>
<organism evidence="2 3">
    <name type="scientific">Microbacterium nanhaiense</name>
    <dbReference type="NCBI Taxonomy" id="1301026"/>
    <lineage>
        <taxon>Bacteria</taxon>
        <taxon>Bacillati</taxon>
        <taxon>Actinomycetota</taxon>
        <taxon>Actinomycetes</taxon>
        <taxon>Micrococcales</taxon>
        <taxon>Microbacteriaceae</taxon>
        <taxon>Microbacterium</taxon>
    </lineage>
</organism>
<accession>A0ABQ2N5B1</accession>
<reference evidence="3" key="1">
    <citation type="journal article" date="2019" name="Int. J. Syst. Evol. Microbiol.">
        <title>The Global Catalogue of Microorganisms (GCM) 10K type strain sequencing project: providing services to taxonomists for standard genome sequencing and annotation.</title>
        <authorList>
            <consortium name="The Broad Institute Genomics Platform"/>
            <consortium name="The Broad Institute Genome Sequencing Center for Infectious Disease"/>
            <person name="Wu L."/>
            <person name="Ma J."/>
        </authorList>
    </citation>
    <scope>NUCLEOTIDE SEQUENCE [LARGE SCALE GENOMIC DNA]</scope>
    <source>
        <strain evidence="3">CGMCC 4.7181</strain>
    </source>
</reference>
<feature type="region of interest" description="Disordered" evidence="1">
    <location>
        <begin position="62"/>
        <end position="84"/>
    </location>
</feature>
<dbReference type="Proteomes" id="UP000638043">
    <property type="component" value="Unassembled WGS sequence"/>
</dbReference>
<dbReference type="EMBL" id="BMMQ01000015">
    <property type="protein sequence ID" value="GGO67580.1"/>
    <property type="molecule type" value="Genomic_DNA"/>
</dbReference>
<comment type="caution">
    <text evidence="2">The sequence shown here is derived from an EMBL/GenBank/DDBJ whole genome shotgun (WGS) entry which is preliminary data.</text>
</comment>
<sequence>MFQFPNRSGTSRHGAPVRYRYAVASTTARRSTGGRPVAFGTGNNGPITAQVSSEISVRDTPQAWPAHRRSPFSNTTYTAAPGSESHEKLRLLSVIGGALR</sequence>
<evidence type="ECO:0000313" key="2">
    <source>
        <dbReference type="EMBL" id="GGO67580.1"/>
    </source>
</evidence>
<proteinExistence type="predicted"/>
<protein>
    <submittedName>
        <fullName evidence="2">Uncharacterized protein</fullName>
    </submittedName>
</protein>